<dbReference type="PANTHER" id="PTHR30576">
    <property type="entry name" value="COLANIC BIOSYNTHESIS UDP-GLUCOSE LIPID CARRIER TRANSFERASE"/>
    <property type="match status" value="1"/>
</dbReference>
<dbReference type="Pfam" id="PF02397">
    <property type="entry name" value="Bac_transf"/>
    <property type="match status" value="1"/>
</dbReference>
<sequence>MPSEDMATVVAEAREAISAAAVAEHVPADVRREAVKLDVVARHEPHLRENGIPDEVLTKLLPGDEVIVLEEPEVAGGLGYRFVKRVFDVCSCGIALIVLAIPMSIVAIKIKLESPGPVIYAQRRVGLNGREFDVYKFRSMYIDAEKRGAQWATDEDPRVTPFGRWMRDRRLAPVIIGTPGDGEPTKSLSHPVNSSLDLHKCERRPEPFLVAQTHYTSFQFLSFAVFGGLGAARRRSLCARGAASLRGLRAVA</sequence>
<name>A0A2K2U394_9ACTN</name>
<keyword evidence="2" id="KW-1133">Transmembrane helix</keyword>
<dbReference type="GO" id="GO:0016780">
    <property type="term" value="F:phosphotransferase activity, for other substituted phosphate groups"/>
    <property type="evidence" value="ECO:0007669"/>
    <property type="project" value="TreeGrafter"/>
</dbReference>
<dbReference type="EMBL" id="PPEL01000067">
    <property type="protein sequence ID" value="PNV64795.1"/>
    <property type="molecule type" value="Genomic_DNA"/>
</dbReference>
<dbReference type="Proteomes" id="UP000236488">
    <property type="component" value="Unassembled WGS sequence"/>
</dbReference>
<evidence type="ECO:0000259" key="3">
    <source>
        <dbReference type="Pfam" id="PF02397"/>
    </source>
</evidence>
<dbReference type="PANTHER" id="PTHR30576:SF0">
    <property type="entry name" value="UNDECAPRENYL-PHOSPHATE N-ACETYLGALACTOSAMINYL 1-PHOSPHATE TRANSFERASE-RELATED"/>
    <property type="match status" value="1"/>
</dbReference>
<proteinExistence type="inferred from homology"/>
<evidence type="ECO:0000313" key="5">
    <source>
        <dbReference type="Proteomes" id="UP000236488"/>
    </source>
</evidence>
<feature type="domain" description="Bacterial sugar transferase" evidence="3">
    <location>
        <begin position="84"/>
        <end position="171"/>
    </location>
</feature>
<organism evidence="4 5">
    <name type="scientific">Rubneribacter badeniensis</name>
    <dbReference type="NCBI Taxonomy" id="2070688"/>
    <lineage>
        <taxon>Bacteria</taxon>
        <taxon>Bacillati</taxon>
        <taxon>Actinomycetota</taxon>
        <taxon>Coriobacteriia</taxon>
        <taxon>Eggerthellales</taxon>
        <taxon>Eggerthellaceae</taxon>
        <taxon>Rubneribacter</taxon>
    </lineage>
</organism>
<dbReference type="AlphaFoldDB" id="A0A2K2U394"/>
<evidence type="ECO:0000256" key="2">
    <source>
        <dbReference type="SAM" id="Phobius"/>
    </source>
</evidence>
<protein>
    <recommendedName>
        <fullName evidence="3">Bacterial sugar transferase domain-containing protein</fullName>
    </recommendedName>
</protein>
<dbReference type="InterPro" id="IPR003362">
    <property type="entry name" value="Bact_transf"/>
</dbReference>
<evidence type="ECO:0000256" key="1">
    <source>
        <dbReference type="ARBA" id="ARBA00006464"/>
    </source>
</evidence>
<comment type="caution">
    <text evidence="4">The sequence shown here is derived from an EMBL/GenBank/DDBJ whole genome shotgun (WGS) entry which is preliminary data.</text>
</comment>
<gene>
    <name evidence="4" type="ORF">C2L80_10075</name>
</gene>
<keyword evidence="2" id="KW-0812">Transmembrane</keyword>
<reference evidence="4 5" key="1">
    <citation type="journal article" date="2018" name="Int. J. Syst. Evol. Microbiol.">
        <title>Rubneribacter badeniensis gen. nov., sp. nov. and Enteroscipio rubneri gen. nov., sp. nov., new members of the Eggerthellaceae isolated from human faeces.</title>
        <authorList>
            <person name="Danylec N."/>
            <person name="Gobl A."/>
            <person name="Stoll D.A."/>
            <person name="Hetzer B."/>
            <person name="Kulling S.E."/>
            <person name="Huch M."/>
        </authorList>
    </citation>
    <scope>NUCLEOTIDE SEQUENCE [LARGE SCALE GENOMIC DNA]</scope>
    <source>
        <strain evidence="4 5">ResAG-85</strain>
    </source>
</reference>
<accession>A0A2K2U394</accession>
<keyword evidence="5" id="KW-1185">Reference proteome</keyword>
<keyword evidence="2" id="KW-0472">Membrane</keyword>
<comment type="similarity">
    <text evidence="1">Belongs to the bacterial sugar transferase family.</text>
</comment>
<feature type="transmembrane region" description="Helical" evidence="2">
    <location>
        <begin position="86"/>
        <end position="108"/>
    </location>
</feature>
<evidence type="ECO:0000313" key="4">
    <source>
        <dbReference type="EMBL" id="PNV64795.1"/>
    </source>
</evidence>